<dbReference type="Pfam" id="PF13456">
    <property type="entry name" value="RVT_3"/>
    <property type="match status" value="1"/>
</dbReference>
<dbReference type="InterPro" id="IPR044730">
    <property type="entry name" value="RNase_H-like_dom_plant"/>
</dbReference>
<dbReference type="InterPro" id="IPR036397">
    <property type="entry name" value="RNaseH_sf"/>
</dbReference>
<comment type="caution">
    <text evidence="2">The sequence shown here is derived from an EMBL/GenBank/DDBJ whole genome shotgun (WGS) entry which is preliminary data.</text>
</comment>
<dbReference type="OrthoDB" id="1001181at2759"/>
<gene>
    <name evidence="2" type="ORF">CXB51_019901</name>
</gene>
<keyword evidence="3" id="KW-1185">Reference proteome</keyword>
<dbReference type="GO" id="GO:0004523">
    <property type="term" value="F:RNA-DNA hybrid ribonuclease activity"/>
    <property type="evidence" value="ECO:0007669"/>
    <property type="project" value="InterPro"/>
</dbReference>
<dbReference type="InterPro" id="IPR012337">
    <property type="entry name" value="RNaseH-like_sf"/>
</dbReference>
<dbReference type="PANTHER" id="PTHR47074">
    <property type="entry name" value="BNAC02G40300D PROTEIN"/>
    <property type="match status" value="1"/>
</dbReference>
<dbReference type="InterPro" id="IPR052929">
    <property type="entry name" value="RNase_H-like_EbsB-rel"/>
</dbReference>
<dbReference type="GO" id="GO:0003676">
    <property type="term" value="F:nucleic acid binding"/>
    <property type="evidence" value="ECO:0007669"/>
    <property type="project" value="InterPro"/>
</dbReference>
<dbReference type="AlphaFoldDB" id="A0A8J6CWU7"/>
<evidence type="ECO:0000313" key="3">
    <source>
        <dbReference type="Proteomes" id="UP000701853"/>
    </source>
</evidence>
<organism evidence="2 3">
    <name type="scientific">Gossypium anomalum</name>
    <dbReference type="NCBI Taxonomy" id="47600"/>
    <lineage>
        <taxon>Eukaryota</taxon>
        <taxon>Viridiplantae</taxon>
        <taxon>Streptophyta</taxon>
        <taxon>Embryophyta</taxon>
        <taxon>Tracheophyta</taxon>
        <taxon>Spermatophyta</taxon>
        <taxon>Magnoliopsida</taxon>
        <taxon>eudicotyledons</taxon>
        <taxon>Gunneridae</taxon>
        <taxon>Pentapetalae</taxon>
        <taxon>rosids</taxon>
        <taxon>malvids</taxon>
        <taxon>Malvales</taxon>
        <taxon>Malvaceae</taxon>
        <taxon>Malvoideae</taxon>
        <taxon>Gossypium</taxon>
    </lineage>
</organism>
<evidence type="ECO:0000313" key="2">
    <source>
        <dbReference type="EMBL" id="KAG8486426.1"/>
    </source>
</evidence>
<accession>A0A8J6CWU7</accession>
<name>A0A8J6CWU7_9ROSI</name>
<dbReference type="CDD" id="cd06222">
    <property type="entry name" value="RNase_H_like"/>
    <property type="match status" value="1"/>
</dbReference>
<proteinExistence type="predicted"/>
<dbReference type="EMBL" id="JAHUZN010000008">
    <property type="protein sequence ID" value="KAG8486426.1"/>
    <property type="molecule type" value="Genomic_DNA"/>
</dbReference>
<dbReference type="Proteomes" id="UP000701853">
    <property type="component" value="Chromosome 8"/>
</dbReference>
<feature type="domain" description="RNase H type-1" evidence="1">
    <location>
        <begin position="25"/>
        <end position="145"/>
    </location>
</feature>
<reference evidence="2 3" key="1">
    <citation type="journal article" date="2021" name="bioRxiv">
        <title>The Gossypium anomalum genome as a resource for cotton improvement and evolutionary analysis of hybrid incompatibility.</title>
        <authorList>
            <person name="Grover C.E."/>
            <person name="Yuan D."/>
            <person name="Arick M.A."/>
            <person name="Miller E.R."/>
            <person name="Hu G."/>
            <person name="Peterson D.G."/>
            <person name="Wendel J.F."/>
            <person name="Udall J.A."/>
        </authorList>
    </citation>
    <scope>NUCLEOTIDE SEQUENCE [LARGE SCALE GENOMIC DNA]</scope>
    <source>
        <strain evidence="2">JFW-Udall</strain>
        <tissue evidence="2">Leaf</tissue>
    </source>
</reference>
<dbReference type="PANTHER" id="PTHR47074:SF61">
    <property type="entry name" value="RNASE H TYPE-1 DOMAIN-CONTAINING PROTEIN"/>
    <property type="match status" value="1"/>
</dbReference>
<dbReference type="Gene3D" id="3.30.420.10">
    <property type="entry name" value="Ribonuclease H-like superfamily/Ribonuclease H"/>
    <property type="match status" value="1"/>
</dbReference>
<evidence type="ECO:0000259" key="1">
    <source>
        <dbReference type="Pfam" id="PF13456"/>
    </source>
</evidence>
<sequence>MRESTLNPSNSHRHREDYTRVTVQFDAGFDNRNFKSASGLVVWGEGGRLMVKKTVLHKNVLSPFAAEALAGLQATQLGSEMDCPSVTVMGDSRTIIKKCQEMKRDKSIIGAIINDIHSKMTRFEDLRFQFIHRTENIFAHKIAPEALKKEEETYLMRGRGGSPEGWWRSDPD</sequence>
<dbReference type="InterPro" id="IPR002156">
    <property type="entry name" value="RNaseH_domain"/>
</dbReference>
<protein>
    <recommendedName>
        <fullName evidence="1">RNase H type-1 domain-containing protein</fullName>
    </recommendedName>
</protein>
<dbReference type="SUPFAM" id="SSF53098">
    <property type="entry name" value="Ribonuclease H-like"/>
    <property type="match status" value="1"/>
</dbReference>